<name>A0ABT4AHM5_9BACT</name>
<dbReference type="PANTHER" id="PTHR45527:SF1">
    <property type="entry name" value="FATTY ACID SYNTHASE"/>
    <property type="match status" value="1"/>
</dbReference>
<evidence type="ECO:0000313" key="4">
    <source>
        <dbReference type="Proteomes" id="UP001207654"/>
    </source>
</evidence>
<feature type="domain" description="Condensation" evidence="2">
    <location>
        <begin position="4"/>
        <end position="421"/>
    </location>
</feature>
<dbReference type="InterPro" id="IPR036661">
    <property type="entry name" value="Luciferase-like_sf"/>
</dbReference>
<reference evidence="3 4" key="1">
    <citation type="submission" date="2022-11" db="EMBL/GenBank/DDBJ databases">
        <title>Minimal conservation of predation-associated metabolite biosynthetic gene clusters underscores biosynthetic potential of Myxococcota including descriptions for ten novel species: Archangium lansinium sp. nov., Myxococcus landrumus sp. nov., Nannocystis bai.</title>
        <authorList>
            <person name="Ahearne A."/>
            <person name="Stevens C."/>
            <person name="Phillips K."/>
        </authorList>
    </citation>
    <scope>NUCLEOTIDE SEQUENCE [LARGE SCALE GENOMIC DNA]</scope>
    <source>
        <strain evidence="3 4">MIWBW</strain>
    </source>
</reference>
<accession>A0ABT4AHM5</accession>
<dbReference type="Pfam" id="PF00296">
    <property type="entry name" value="Bac_luciferase"/>
    <property type="match status" value="1"/>
</dbReference>
<dbReference type="InterPro" id="IPR023213">
    <property type="entry name" value="CAT-like_dom_sf"/>
</dbReference>
<dbReference type="InterPro" id="IPR001242">
    <property type="entry name" value="Condensation_dom"/>
</dbReference>
<evidence type="ECO:0000259" key="2">
    <source>
        <dbReference type="Pfam" id="PF00668"/>
    </source>
</evidence>
<feature type="domain" description="Luciferase-like" evidence="1">
    <location>
        <begin position="501"/>
        <end position="807"/>
    </location>
</feature>
<dbReference type="PANTHER" id="PTHR45527">
    <property type="entry name" value="NONRIBOSOMAL PEPTIDE SYNTHETASE"/>
    <property type="match status" value="1"/>
</dbReference>
<dbReference type="Pfam" id="PF00668">
    <property type="entry name" value="Condensation"/>
    <property type="match status" value="1"/>
</dbReference>
<gene>
    <name evidence="3" type="ORF">OV287_42220</name>
</gene>
<evidence type="ECO:0000259" key="1">
    <source>
        <dbReference type="Pfam" id="PF00296"/>
    </source>
</evidence>
<protein>
    <submittedName>
        <fullName evidence="3">LLM class flavin-dependent oxidoreductase</fullName>
    </submittedName>
</protein>
<dbReference type="Gene3D" id="3.30.559.30">
    <property type="entry name" value="Nonribosomal peptide synthetase, condensation domain"/>
    <property type="match status" value="1"/>
</dbReference>
<dbReference type="EMBL" id="JAPNKA010000001">
    <property type="protein sequence ID" value="MCY1081086.1"/>
    <property type="molecule type" value="Genomic_DNA"/>
</dbReference>
<dbReference type="NCBIfam" id="TIGR04020">
    <property type="entry name" value="seco_metab_LLM"/>
    <property type="match status" value="1"/>
</dbReference>
<evidence type="ECO:0000313" key="3">
    <source>
        <dbReference type="EMBL" id="MCY1081086.1"/>
    </source>
</evidence>
<dbReference type="SUPFAM" id="SSF51679">
    <property type="entry name" value="Bacterial luciferase-like"/>
    <property type="match status" value="1"/>
</dbReference>
<dbReference type="SUPFAM" id="SSF52777">
    <property type="entry name" value="CoA-dependent acyltransferases"/>
    <property type="match status" value="2"/>
</dbReference>
<dbReference type="Gene3D" id="3.20.20.30">
    <property type="entry name" value="Luciferase-like domain"/>
    <property type="match status" value="1"/>
</dbReference>
<proteinExistence type="predicted"/>
<comment type="caution">
    <text evidence="3">The sequence shown here is derived from an EMBL/GenBank/DDBJ whole genome shotgun (WGS) entry which is preliminary data.</text>
</comment>
<dbReference type="RefSeq" id="WP_267539700.1">
    <property type="nucleotide sequence ID" value="NZ_JAPNKA010000001.1"/>
</dbReference>
<dbReference type="Proteomes" id="UP001207654">
    <property type="component" value="Unassembled WGS sequence"/>
</dbReference>
<keyword evidence="4" id="KW-1185">Reference proteome</keyword>
<sequence>MKNVQDVYRLSPVQRELLSRPSAPEARLAHLHWSFRQGLDETALQSALRQLLARHTTLRTAFFAQGMNEPVQVVREKVEPRLEEETEDRRRPLNPANAPLFRTTVLRTSPETGAVVLTYHPLILDEGSARVCLRELFLLYRAAREGSEPGLGKSRPQRDFMAWFEQQDAHEAEQRVRELLRGARRSGLPEAWYVARREDPHPDPLPEGEGVSLQRFFLSPAATAHVQAFLRQHMLDLSTLLQAAWAVLLHQHGQGDDLLFGTFTSGLPPALSGGGPLVGRFATLMPCRLQVPSRGTLLRWLRGLQAEHSETRASDYLAPSQLRSWLDVPEDRPLFESIVTTETEDEALGPLARSLGFHSIIHDAALPAPLVVRAAQGPRLELRFHYDPEQLASAAVAHAAGHLGTLMEELALRAEQELSALSPPVKLVEVPAGPVASSITVGKSFGATEVEAVLAQHPAVARVSVVPDAKAPGSGALVARVEPARPAGAARKKPGFGLFFFANEGAGTSDKYRLYLDGAKFADRNGFTAIWTPERHFDEHGGLYPNPSVLSAALSTITERIALRSGSVVLPLHNPFRVAEEWSVIDNLSKGRVGLSVTSGWMPSDFALAPDNFEDKREVLFRSLEQVRELWRGGAVATRDGAGNEVQLRTFPRPVQPELPVWLTCPGNPELFEKAGELGFHVLTSLASQPVEEVREKIALYRAARARAGHDPAAGTVSVMLHTFVGRDSGEVLDRVRGPLTHYLRTHLRLQQMRVRSLDIQVDIDDPKWLDSLATFAFEQHYRMSALIGTPTSCLPMVDRLMEAGADELACFIDFGVAEVHAFEGLTYLAELKELAGDEALRTRRVLAEYLDERLPGKPRVTFELP</sequence>
<dbReference type="InterPro" id="IPR024011">
    <property type="entry name" value="Biosynth_lucif-like_mOase_dom"/>
</dbReference>
<organism evidence="3 4">
    <name type="scientific">Archangium lansingense</name>
    <dbReference type="NCBI Taxonomy" id="2995310"/>
    <lineage>
        <taxon>Bacteria</taxon>
        <taxon>Pseudomonadati</taxon>
        <taxon>Myxococcota</taxon>
        <taxon>Myxococcia</taxon>
        <taxon>Myxococcales</taxon>
        <taxon>Cystobacterineae</taxon>
        <taxon>Archangiaceae</taxon>
        <taxon>Archangium</taxon>
    </lineage>
</organism>
<dbReference type="InterPro" id="IPR011251">
    <property type="entry name" value="Luciferase-like_dom"/>
</dbReference>
<dbReference type="Gene3D" id="3.30.559.10">
    <property type="entry name" value="Chloramphenicol acetyltransferase-like domain"/>
    <property type="match status" value="1"/>
</dbReference>